<dbReference type="RefSeq" id="WP_377929567.1">
    <property type="nucleotide sequence ID" value="NZ_JBHUEM010000045.1"/>
</dbReference>
<feature type="transmembrane region" description="Helical" evidence="1">
    <location>
        <begin position="34"/>
        <end position="55"/>
    </location>
</feature>
<keyword evidence="1" id="KW-1133">Transmembrane helix</keyword>
<gene>
    <name evidence="2" type="ORF">ACFSCX_17675</name>
</gene>
<sequence length="67" mass="7656">MWEFLIGRLTALMTLGIGTLLIVLFPLVKKENTYFAWIGLIIGCFIIAILLFWVFGNAVYRGQFLDT</sequence>
<reference evidence="3" key="1">
    <citation type="journal article" date="2019" name="Int. J. Syst. Evol. Microbiol.">
        <title>The Global Catalogue of Microorganisms (GCM) 10K type strain sequencing project: providing services to taxonomists for standard genome sequencing and annotation.</title>
        <authorList>
            <consortium name="The Broad Institute Genomics Platform"/>
            <consortium name="The Broad Institute Genome Sequencing Center for Infectious Disease"/>
            <person name="Wu L."/>
            <person name="Ma J."/>
        </authorList>
    </citation>
    <scope>NUCLEOTIDE SEQUENCE [LARGE SCALE GENOMIC DNA]</scope>
    <source>
        <strain evidence="3">CCUG 49339</strain>
    </source>
</reference>
<accession>A0ABW4LV66</accession>
<keyword evidence="1" id="KW-0812">Transmembrane</keyword>
<feature type="transmembrane region" description="Helical" evidence="1">
    <location>
        <begin position="6"/>
        <end position="27"/>
    </location>
</feature>
<name>A0ABW4LV66_9BACI</name>
<proteinExistence type="predicted"/>
<evidence type="ECO:0000313" key="2">
    <source>
        <dbReference type="EMBL" id="MFD1738356.1"/>
    </source>
</evidence>
<dbReference type="EMBL" id="JBHUEM010000045">
    <property type="protein sequence ID" value="MFD1738356.1"/>
    <property type="molecule type" value="Genomic_DNA"/>
</dbReference>
<keyword evidence="1" id="KW-0472">Membrane</keyword>
<dbReference type="Proteomes" id="UP001597214">
    <property type="component" value="Unassembled WGS sequence"/>
</dbReference>
<evidence type="ECO:0000313" key="3">
    <source>
        <dbReference type="Proteomes" id="UP001597214"/>
    </source>
</evidence>
<protein>
    <submittedName>
        <fullName evidence="2">Uncharacterized protein</fullName>
    </submittedName>
</protein>
<evidence type="ECO:0000256" key="1">
    <source>
        <dbReference type="SAM" id="Phobius"/>
    </source>
</evidence>
<keyword evidence="3" id="KW-1185">Reference proteome</keyword>
<organism evidence="2 3">
    <name type="scientific">Bacillus salitolerans</name>
    <dbReference type="NCBI Taxonomy" id="1437434"/>
    <lineage>
        <taxon>Bacteria</taxon>
        <taxon>Bacillati</taxon>
        <taxon>Bacillota</taxon>
        <taxon>Bacilli</taxon>
        <taxon>Bacillales</taxon>
        <taxon>Bacillaceae</taxon>
        <taxon>Bacillus</taxon>
    </lineage>
</organism>
<comment type="caution">
    <text evidence="2">The sequence shown here is derived from an EMBL/GenBank/DDBJ whole genome shotgun (WGS) entry which is preliminary data.</text>
</comment>